<protein>
    <submittedName>
        <fullName evidence="2">WG repeat-containing protein</fullName>
    </submittedName>
</protein>
<dbReference type="RefSeq" id="WP_341697955.1">
    <property type="nucleotide sequence ID" value="NZ_JBBYHR010000009.1"/>
</dbReference>
<organism evidence="2 3">
    <name type="scientific">Flavobacterium arundinis</name>
    <dbReference type="NCBI Taxonomy" id="3139143"/>
    <lineage>
        <taxon>Bacteria</taxon>
        <taxon>Pseudomonadati</taxon>
        <taxon>Bacteroidota</taxon>
        <taxon>Flavobacteriia</taxon>
        <taxon>Flavobacteriales</taxon>
        <taxon>Flavobacteriaceae</taxon>
        <taxon>Flavobacterium</taxon>
    </lineage>
</organism>
<evidence type="ECO:0000256" key="1">
    <source>
        <dbReference type="SAM" id="SignalP"/>
    </source>
</evidence>
<dbReference type="EMBL" id="JBBYHR010000009">
    <property type="protein sequence ID" value="MEL1245661.1"/>
    <property type="molecule type" value="Genomic_DNA"/>
</dbReference>
<evidence type="ECO:0000313" key="2">
    <source>
        <dbReference type="EMBL" id="MEL1245661.1"/>
    </source>
</evidence>
<sequence>MKTILTSTLFIFTLSAYSQNFIAFQKESGPESNWVKVYNEGLTGYLDETGEEIIPPVYEEIGRFGECCSNMALVRKNGLYGLVDTYGNVIVEAQYEMIGRQDEYKPGWILVKREGLYGFIDCSGEEIVKPVYTEIQMEGNTLKVN</sequence>
<dbReference type="InterPro" id="IPR032774">
    <property type="entry name" value="WG_beta_rep"/>
</dbReference>
<dbReference type="PANTHER" id="PTHR37841:SF1">
    <property type="entry name" value="DUF3298 DOMAIN-CONTAINING PROTEIN"/>
    <property type="match status" value="1"/>
</dbReference>
<reference evidence="2 3" key="1">
    <citation type="submission" date="2024-04" db="EMBL/GenBank/DDBJ databases">
        <title>Flavobacterium sp. DGU11 16S ribosomal RNA gene Genome sequencing and assembly.</title>
        <authorList>
            <person name="Park S."/>
        </authorList>
    </citation>
    <scope>NUCLEOTIDE SEQUENCE [LARGE SCALE GENOMIC DNA]</scope>
    <source>
        <strain evidence="2 3">DGU11</strain>
    </source>
</reference>
<feature type="chain" id="PRO_5045098620" evidence="1">
    <location>
        <begin position="19"/>
        <end position="145"/>
    </location>
</feature>
<name>A0ABU9HZQ8_9FLAO</name>
<proteinExistence type="predicted"/>
<gene>
    <name evidence="2" type="ORF">AAEO56_15410</name>
</gene>
<comment type="caution">
    <text evidence="2">The sequence shown here is derived from an EMBL/GenBank/DDBJ whole genome shotgun (WGS) entry which is preliminary data.</text>
</comment>
<evidence type="ECO:0000313" key="3">
    <source>
        <dbReference type="Proteomes" id="UP001464555"/>
    </source>
</evidence>
<dbReference type="PANTHER" id="PTHR37841">
    <property type="entry name" value="GLR2918 PROTEIN"/>
    <property type="match status" value="1"/>
</dbReference>
<dbReference type="Pfam" id="PF14903">
    <property type="entry name" value="WG_beta_rep"/>
    <property type="match status" value="2"/>
</dbReference>
<dbReference type="Proteomes" id="UP001464555">
    <property type="component" value="Unassembled WGS sequence"/>
</dbReference>
<feature type="signal peptide" evidence="1">
    <location>
        <begin position="1"/>
        <end position="18"/>
    </location>
</feature>
<accession>A0ABU9HZQ8</accession>
<keyword evidence="1" id="KW-0732">Signal</keyword>
<keyword evidence="3" id="KW-1185">Reference proteome</keyword>